<feature type="compositionally biased region" description="Polar residues" evidence="1">
    <location>
        <begin position="19"/>
        <end position="47"/>
    </location>
</feature>
<feature type="region of interest" description="Disordered" evidence="1">
    <location>
        <begin position="1"/>
        <end position="54"/>
    </location>
</feature>
<feature type="compositionally biased region" description="Basic and acidic residues" evidence="1">
    <location>
        <begin position="529"/>
        <end position="542"/>
    </location>
</feature>
<gene>
    <name evidence="2" type="ORF">XNOV1_A034646</name>
</gene>
<feature type="compositionally biased region" description="Basic residues" evidence="1">
    <location>
        <begin position="762"/>
        <end position="771"/>
    </location>
</feature>
<feature type="region of interest" description="Disordered" evidence="1">
    <location>
        <begin position="520"/>
        <end position="605"/>
    </location>
</feature>
<sequence>MAAAAAAFNRPPPAHPGPNTENLSSSYYNSSRAENSGQQDPGQQGTSRDVGPHMSARPVLYVPVPPPHPFLHYQWPMPFSYNPFTGFPGMGYGMVMPPIPPPLPFMEAPAYVLPHPHIQPLDARRFPYPSVPVSAAPYRYSNQTRRVRPPHASPVRETTNSGVQTDPRQRSSGAYGEVSPLISSDSGCGNTSNNVSPFSSHKQDQAEAETLTEDFQVNKNCSRTIVNQGFNNLHHPAGTEMVQSCSRKTAETQNKAVQEKVAPCRHGPRSMWSVDSPGEVVPVCSSSQQEDPTIPERRVSVPDILLSWRGGTPQGLMLKTSDKVLPMNDQQLLSDEARVEKDESVQQSPAETSPVKSDRAALNNDEDEGTQSLQDTDLLFKILRLPLGPQDLLSESDLLHFCDNYQDPDTETNPHADSSGIPVPQMMVDSFQMKRKMNESIWSVESLAPFIPNKEVPQQSSTFEPEVIAEMVEQDENDGLLTLNNNSVFKACKERRHSRRISSSDSVPVSDGLLVFSTPAVKQSQSQKLRTENETDVFETKESQQGQSTTPSAKVPSASSPQLQSRIILSPPTREEADRSWSSEPEADRSPNQESSLVVEQKEKSPCSFEQRETLLLNSAEEEKMSPPCQLLLKDEVHRKSDDGAGDISEVDPPKTQHLSIPGTVQMMPDVSPSKGHLVDCGVQCSVMEDHKCPCDERSRCGPNKRHHLKPSDVRNGFKGEEFGPNGQMPKNQRRNGSWRHRGQEKLNGQTDKYSGYCGKAGRSHGRNHRY</sequence>
<feature type="compositionally biased region" description="Polar residues" evidence="1">
    <location>
        <begin position="345"/>
        <end position="355"/>
    </location>
</feature>
<feature type="compositionally biased region" description="Polar residues" evidence="1">
    <location>
        <begin position="156"/>
        <end position="172"/>
    </location>
</feature>
<feature type="compositionally biased region" description="Basic residues" evidence="1">
    <location>
        <begin position="732"/>
        <end position="743"/>
    </location>
</feature>
<evidence type="ECO:0000313" key="3">
    <source>
        <dbReference type="Proteomes" id="UP001178508"/>
    </source>
</evidence>
<feature type="compositionally biased region" description="Polar residues" evidence="1">
    <location>
        <begin position="543"/>
        <end position="567"/>
    </location>
</feature>
<protein>
    <submittedName>
        <fullName evidence="2">Histone acetyltransferase KAT6A-like</fullName>
    </submittedName>
</protein>
<dbReference type="Proteomes" id="UP001178508">
    <property type="component" value="Chromosome 24"/>
</dbReference>
<dbReference type="EMBL" id="OY660887">
    <property type="protein sequence ID" value="CAJ1087242.1"/>
    <property type="molecule type" value="Genomic_DNA"/>
</dbReference>
<feature type="compositionally biased region" description="Basic and acidic residues" evidence="1">
    <location>
        <begin position="573"/>
        <end position="591"/>
    </location>
</feature>
<organism evidence="2 3">
    <name type="scientific">Xyrichtys novacula</name>
    <name type="common">Pearly razorfish</name>
    <name type="synonym">Hemipteronotus novacula</name>
    <dbReference type="NCBI Taxonomy" id="13765"/>
    <lineage>
        <taxon>Eukaryota</taxon>
        <taxon>Metazoa</taxon>
        <taxon>Chordata</taxon>
        <taxon>Craniata</taxon>
        <taxon>Vertebrata</taxon>
        <taxon>Euteleostomi</taxon>
        <taxon>Actinopterygii</taxon>
        <taxon>Neopterygii</taxon>
        <taxon>Teleostei</taxon>
        <taxon>Neoteleostei</taxon>
        <taxon>Acanthomorphata</taxon>
        <taxon>Eupercaria</taxon>
        <taxon>Labriformes</taxon>
        <taxon>Labridae</taxon>
        <taxon>Xyrichtys</taxon>
    </lineage>
</organism>
<feature type="region of interest" description="Disordered" evidence="1">
    <location>
        <begin position="337"/>
        <end position="370"/>
    </location>
</feature>
<reference evidence="2" key="1">
    <citation type="submission" date="2023-08" db="EMBL/GenBank/DDBJ databases">
        <authorList>
            <person name="Alioto T."/>
            <person name="Alioto T."/>
            <person name="Gomez Garrido J."/>
        </authorList>
    </citation>
    <scope>NUCLEOTIDE SEQUENCE</scope>
</reference>
<dbReference type="AlphaFoldDB" id="A0AAV1HS91"/>
<name>A0AAV1HS91_XYRNO</name>
<accession>A0AAV1HS91</accession>
<feature type="region of interest" description="Disordered" evidence="1">
    <location>
        <begin position="139"/>
        <end position="209"/>
    </location>
</feature>
<evidence type="ECO:0000256" key="1">
    <source>
        <dbReference type="SAM" id="MobiDB-lite"/>
    </source>
</evidence>
<feature type="compositionally biased region" description="Polar residues" evidence="1">
    <location>
        <begin position="181"/>
        <end position="200"/>
    </location>
</feature>
<feature type="compositionally biased region" description="Basic and acidic residues" evidence="1">
    <location>
        <begin position="710"/>
        <end position="722"/>
    </location>
</feature>
<feature type="region of interest" description="Disordered" evidence="1">
    <location>
        <begin position="700"/>
        <end position="771"/>
    </location>
</feature>
<evidence type="ECO:0000313" key="2">
    <source>
        <dbReference type="EMBL" id="CAJ1087242.1"/>
    </source>
</evidence>
<keyword evidence="3" id="KW-1185">Reference proteome</keyword>
<proteinExistence type="predicted"/>